<comment type="caution">
    <text evidence="2">The sequence shown here is derived from an EMBL/GenBank/DDBJ whole genome shotgun (WGS) entry which is preliminary data.</text>
</comment>
<keyword evidence="3" id="KW-1185">Reference proteome</keyword>
<organism evidence="2 3">
    <name type="scientific">Petrolisthes cinctipes</name>
    <name type="common">Flat porcelain crab</name>
    <dbReference type="NCBI Taxonomy" id="88211"/>
    <lineage>
        <taxon>Eukaryota</taxon>
        <taxon>Metazoa</taxon>
        <taxon>Ecdysozoa</taxon>
        <taxon>Arthropoda</taxon>
        <taxon>Crustacea</taxon>
        <taxon>Multicrustacea</taxon>
        <taxon>Malacostraca</taxon>
        <taxon>Eumalacostraca</taxon>
        <taxon>Eucarida</taxon>
        <taxon>Decapoda</taxon>
        <taxon>Pleocyemata</taxon>
        <taxon>Anomura</taxon>
        <taxon>Galatheoidea</taxon>
        <taxon>Porcellanidae</taxon>
        <taxon>Petrolisthes</taxon>
    </lineage>
</organism>
<protein>
    <submittedName>
        <fullName evidence="2">Uncharacterized protein</fullName>
    </submittedName>
</protein>
<accession>A0AAE1BV97</accession>
<gene>
    <name evidence="2" type="ORF">Pcinc_037802</name>
</gene>
<dbReference type="EMBL" id="JAWQEG010006080">
    <property type="protein sequence ID" value="KAK3855819.1"/>
    <property type="molecule type" value="Genomic_DNA"/>
</dbReference>
<sequence>MRLLTSQAHTHTQTNTSPSLSHSPSTVFCTGWILKHDANLGKKEFAKVDDGSSSELGMELWPEFEHLHHSCPLLLRGIAVVLAPPFLTHTSTWTLWTASGWVSPLAEPQCTPPEPV</sequence>
<evidence type="ECO:0000313" key="2">
    <source>
        <dbReference type="EMBL" id="KAK3855819.1"/>
    </source>
</evidence>
<evidence type="ECO:0000256" key="1">
    <source>
        <dbReference type="SAM" id="MobiDB-lite"/>
    </source>
</evidence>
<feature type="region of interest" description="Disordered" evidence="1">
    <location>
        <begin position="1"/>
        <end position="24"/>
    </location>
</feature>
<proteinExistence type="predicted"/>
<reference evidence="2" key="1">
    <citation type="submission" date="2023-10" db="EMBL/GenBank/DDBJ databases">
        <title>Genome assemblies of two species of porcelain crab, Petrolisthes cinctipes and Petrolisthes manimaculis (Anomura: Porcellanidae).</title>
        <authorList>
            <person name="Angst P."/>
        </authorList>
    </citation>
    <scope>NUCLEOTIDE SEQUENCE</scope>
    <source>
        <strain evidence="2">PB745_01</strain>
        <tissue evidence="2">Gill</tissue>
    </source>
</reference>
<name>A0AAE1BV97_PETCI</name>
<evidence type="ECO:0000313" key="3">
    <source>
        <dbReference type="Proteomes" id="UP001286313"/>
    </source>
</evidence>
<dbReference type="Proteomes" id="UP001286313">
    <property type="component" value="Unassembled WGS sequence"/>
</dbReference>
<dbReference type="AlphaFoldDB" id="A0AAE1BV97"/>